<evidence type="ECO:0000313" key="2">
    <source>
        <dbReference type="Proteomes" id="UP000092256"/>
    </source>
</evidence>
<name>A0A1A6XV53_STEMA</name>
<dbReference type="OrthoDB" id="8481793at2"/>
<gene>
    <name evidence="1" type="ORF">A9K58_09695</name>
</gene>
<reference evidence="1 2" key="1">
    <citation type="submission" date="2016-05" db="EMBL/GenBank/DDBJ databases">
        <title>Draft Genome Sequences of Stenotrophomonas maltophilia Strains Sm32COP, Sm41DVV, Sm46PAILV, SmF3, SmF22, SmSOFb1 and SmCVFa1, Isolated from Different Manures, in France.</title>
        <authorList>
            <person name="Nazaret S."/>
            <person name="Bodilis J."/>
        </authorList>
    </citation>
    <scope>NUCLEOTIDE SEQUENCE [LARGE SCALE GENOMIC DNA]</scope>
    <source>
        <strain evidence="1 2">Sm46PAILV</strain>
    </source>
</reference>
<dbReference type="EMBL" id="LYVJ01000006">
    <property type="protein sequence ID" value="OBU67442.1"/>
    <property type="molecule type" value="Genomic_DNA"/>
</dbReference>
<comment type="caution">
    <text evidence="1">The sequence shown here is derived from an EMBL/GenBank/DDBJ whole genome shotgun (WGS) entry which is preliminary data.</text>
</comment>
<dbReference type="RefSeq" id="WP_065199181.1">
    <property type="nucleotide sequence ID" value="NZ_LYVJ01000006.1"/>
</dbReference>
<proteinExistence type="predicted"/>
<sequence>MKKQTPPPYYFTDHDGRHLVQLHVHGSDTPAITEAVVWDNAKRRYGLTGSVYMSSDGQGHRYVVATIPGSGSHTPLARLLLGRPSGYRVCYVDGNSLNLLPENFQLVAPWADERTAAEALALHLANARQDAECSRTGPA</sequence>
<accession>A0A1A6XV53</accession>
<dbReference type="AlphaFoldDB" id="A0A1A6XV53"/>
<evidence type="ECO:0000313" key="1">
    <source>
        <dbReference type="EMBL" id="OBU67442.1"/>
    </source>
</evidence>
<protein>
    <submittedName>
        <fullName evidence="1">Uncharacterized protein</fullName>
    </submittedName>
</protein>
<organism evidence="1 2">
    <name type="scientific">Stenotrophomonas maltophilia</name>
    <name type="common">Pseudomonas maltophilia</name>
    <name type="synonym">Xanthomonas maltophilia</name>
    <dbReference type="NCBI Taxonomy" id="40324"/>
    <lineage>
        <taxon>Bacteria</taxon>
        <taxon>Pseudomonadati</taxon>
        <taxon>Pseudomonadota</taxon>
        <taxon>Gammaproteobacteria</taxon>
        <taxon>Lysobacterales</taxon>
        <taxon>Lysobacteraceae</taxon>
        <taxon>Stenotrophomonas</taxon>
        <taxon>Stenotrophomonas maltophilia group</taxon>
    </lineage>
</organism>
<dbReference type="Proteomes" id="UP000092256">
    <property type="component" value="Unassembled WGS sequence"/>
</dbReference>